<dbReference type="SUPFAM" id="SSF49313">
    <property type="entry name" value="Cadherin-like"/>
    <property type="match status" value="4"/>
</dbReference>
<dbReference type="InterPro" id="IPR002126">
    <property type="entry name" value="Cadherin-like_dom"/>
</dbReference>
<dbReference type="GO" id="GO:0007156">
    <property type="term" value="P:homophilic cell adhesion via plasma membrane adhesion molecules"/>
    <property type="evidence" value="ECO:0007669"/>
    <property type="project" value="InterPro"/>
</dbReference>
<evidence type="ECO:0000256" key="5">
    <source>
        <dbReference type="PROSITE-ProRule" id="PRU00043"/>
    </source>
</evidence>
<dbReference type="InterPro" id="IPR015919">
    <property type="entry name" value="Cadherin-like_sf"/>
</dbReference>
<dbReference type="InterPro" id="IPR050174">
    <property type="entry name" value="Protocadherin/Cadherin-CA"/>
</dbReference>
<evidence type="ECO:0000256" key="2">
    <source>
        <dbReference type="ARBA" id="ARBA00022692"/>
    </source>
</evidence>
<dbReference type="PANTHER" id="PTHR24028:SF316">
    <property type="entry name" value="NEURAL-CADHERIN-LIKE"/>
    <property type="match status" value="1"/>
</dbReference>
<dbReference type="Proteomes" id="UP000887540">
    <property type="component" value="Unplaced"/>
</dbReference>
<keyword evidence="5" id="KW-0106">Calcium</keyword>
<proteinExistence type="predicted"/>
<dbReference type="PRINTS" id="PR00205">
    <property type="entry name" value="CADHERIN"/>
</dbReference>
<name>A0A914D4T3_9BILA</name>
<dbReference type="AlphaFoldDB" id="A0A914D4T3"/>
<keyword evidence="8" id="KW-1185">Reference proteome</keyword>
<dbReference type="WBParaSite" id="ACRNAN_scaffold17803.g10619.t1">
    <property type="protein sequence ID" value="ACRNAN_scaffold17803.g10619.t1"/>
    <property type="gene ID" value="ACRNAN_scaffold17803.g10619"/>
</dbReference>
<feature type="domain" description="Cadherin" evidence="7">
    <location>
        <begin position="240"/>
        <end position="324"/>
    </location>
</feature>
<organism evidence="8 9">
    <name type="scientific">Acrobeloides nanus</name>
    <dbReference type="NCBI Taxonomy" id="290746"/>
    <lineage>
        <taxon>Eukaryota</taxon>
        <taxon>Metazoa</taxon>
        <taxon>Ecdysozoa</taxon>
        <taxon>Nematoda</taxon>
        <taxon>Chromadorea</taxon>
        <taxon>Rhabditida</taxon>
        <taxon>Tylenchina</taxon>
        <taxon>Cephalobomorpha</taxon>
        <taxon>Cephaloboidea</taxon>
        <taxon>Cephalobidae</taxon>
        <taxon>Acrobeloides</taxon>
    </lineage>
</organism>
<accession>A0A914D4T3</accession>
<dbReference type="SMART" id="SM00112">
    <property type="entry name" value="CA"/>
    <property type="match status" value="4"/>
</dbReference>
<dbReference type="CDD" id="cd11304">
    <property type="entry name" value="Cadherin_repeat"/>
    <property type="match status" value="4"/>
</dbReference>
<dbReference type="GO" id="GO:0005509">
    <property type="term" value="F:calcium ion binding"/>
    <property type="evidence" value="ECO:0007669"/>
    <property type="project" value="UniProtKB-UniRule"/>
</dbReference>
<reference evidence="9" key="1">
    <citation type="submission" date="2022-11" db="UniProtKB">
        <authorList>
            <consortium name="WormBaseParasite"/>
        </authorList>
    </citation>
    <scope>IDENTIFICATION</scope>
</reference>
<dbReference type="PROSITE" id="PS50268">
    <property type="entry name" value="CADHERIN_2"/>
    <property type="match status" value="4"/>
</dbReference>
<comment type="subcellular location">
    <subcellularLocation>
        <location evidence="1">Membrane</location>
        <topology evidence="1">Single-pass membrane protein</topology>
    </subcellularLocation>
</comment>
<evidence type="ECO:0000256" key="3">
    <source>
        <dbReference type="ARBA" id="ARBA00022989"/>
    </source>
</evidence>
<dbReference type="Pfam" id="PF00028">
    <property type="entry name" value="Cadherin"/>
    <property type="match status" value="1"/>
</dbReference>
<protein>
    <submittedName>
        <fullName evidence="9">Cadherin domain-containing protein</fullName>
    </submittedName>
</protein>
<feature type="domain" description="Cadherin" evidence="7">
    <location>
        <begin position="423"/>
        <end position="526"/>
    </location>
</feature>
<dbReference type="GO" id="GO:0005886">
    <property type="term" value="C:plasma membrane"/>
    <property type="evidence" value="ECO:0007669"/>
    <property type="project" value="TreeGrafter"/>
</dbReference>
<keyword evidence="3" id="KW-0472">Membrane</keyword>
<feature type="domain" description="Cadherin" evidence="7">
    <location>
        <begin position="8"/>
        <end position="93"/>
    </location>
</feature>
<evidence type="ECO:0000256" key="6">
    <source>
        <dbReference type="SAM" id="MobiDB-lite"/>
    </source>
</evidence>
<evidence type="ECO:0000256" key="4">
    <source>
        <dbReference type="ARBA" id="ARBA00023180"/>
    </source>
</evidence>
<feature type="region of interest" description="Disordered" evidence="6">
    <location>
        <begin position="64"/>
        <end position="111"/>
    </location>
</feature>
<evidence type="ECO:0000259" key="7">
    <source>
        <dbReference type="PROSITE" id="PS50268"/>
    </source>
</evidence>
<dbReference type="PANTHER" id="PTHR24028">
    <property type="entry name" value="CADHERIN-87A"/>
    <property type="match status" value="1"/>
</dbReference>
<feature type="domain" description="Cadherin" evidence="7">
    <location>
        <begin position="113"/>
        <end position="213"/>
    </location>
</feature>
<evidence type="ECO:0000256" key="1">
    <source>
        <dbReference type="ARBA" id="ARBA00004167"/>
    </source>
</evidence>
<keyword evidence="4" id="KW-0325">Glycoprotein</keyword>
<dbReference type="Gene3D" id="2.60.40.60">
    <property type="entry name" value="Cadherins"/>
    <property type="match status" value="4"/>
</dbReference>
<sequence>STPKNHTVLTVKAIDLDVSGSKIAYELPGEMGKYFKIGRNSGHIRLVENLPETRDVFHFNVIARDSGDPPKQSTSRVSVSREECLQSTSSPTTMANKKSTEISEKDKSTENLSPKHYQAELSENAPIGTKVLQIDLKTAKLSKDTKLNLVLQNETRKLLEVEKSGQIIVAQNIDFEEVEVINGSVFARSGKRNLLVATISVFVKDLDDHSPVFRLPPAHHIELPSTIHVGHILDLPYPLAEDYDASEVFSKIEYTFVNQSKFFKIDRNTSIVQLVKSLKSAPKQMNLTIRASGLSNVTKYATTNITISIISTPNQTNVSATPTPGLFEKIPSELSVFEGEPLGTVLLTLPIVDAKTMSGITLKNSEFFELSTSGDLKLRKSLRGHANEKHCFQLEAKLDSKSIAKNLCFIIKARIKGPIVYWPTQNSLLKFKENTKYETLLTINASSNLLDPKHNKLKYGIMEMKNEDWKEFTIDSRGVLRAKNLFDFERKERYGLQVQVCDFTDQCALSSFTIEIEDLNDMCPVFLNTTEEFSVVENQVVNSTGLLVGEFEKAIDHDGTVEKRSICYRVEDENSLYFIPDPHVPKLFV</sequence>
<keyword evidence="2" id="KW-0812">Transmembrane</keyword>
<keyword evidence="3" id="KW-1133">Transmembrane helix</keyword>
<feature type="compositionally biased region" description="Polar residues" evidence="6">
    <location>
        <begin position="85"/>
        <end position="97"/>
    </location>
</feature>
<evidence type="ECO:0000313" key="8">
    <source>
        <dbReference type="Proteomes" id="UP000887540"/>
    </source>
</evidence>
<evidence type="ECO:0000313" key="9">
    <source>
        <dbReference type="WBParaSite" id="ACRNAN_scaffold17803.g10619.t1"/>
    </source>
</evidence>
<feature type="compositionally biased region" description="Basic and acidic residues" evidence="6">
    <location>
        <begin position="98"/>
        <end position="109"/>
    </location>
</feature>